<feature type="domain" description="Apple" evidence="2">
    <location>
        <begin position="108"/>
        <end position="181"/>
    </location>
</feature>
<protein>
    <recommendedName>
        <fullName evidence="2">Apple domain-containing protein</fullName>
    </recommendedName>
</protein>
<dbReference type="SUPFAM" id="SSF57414">
    <property type="entry name" value="Hairpin loop containing domain-like"/>
    <property type="match status" value="1"/>
</dbReference>
<dbReference type="PROSITE" id="PS50948">
    <property type="entry name" value="PAN"/>
    <property type="match status" value="1"/>
</dbReference>
<evidence type="ECO:0000256" key="1">
    <source>
        <dbReference type="SAM" id="SignalP"/>
    </source>
</evidence>
<accession>R7UZW7</accession>
<evidence type="ECO:0000313" key="4">
    <source>
        <dbReference type="EnsemblMetazoa" id="CapteP202225"/>
    </source>
</evidence>
<dbReference type="EMBL" id="AMQN01005505">
    <property type="status" value="NOT_ANNOTATED_CDS"/>
    <property type="molecule type" value="Genomic_DNA"/>
</dbReference>
<dbReference type="Pfam" id="PF00024">
    <property type="entry name" value="PAN_1"/>
    <property type="match status" value="1"/>
</dbReference>
<feature type="signal peptide" evidence="1">
    <location>
        <begin position="1"/>
        <end position="23"/>
    </location>
</feature>
<reference evidence="3 5" key="2">
    <citation type="journal article" date="2013" name="Nature">
        <title>Insights into bilaterian evolution from three spiralian genomes.</title>
        <authorList>
            <person name="Simakov O."/>
            <person name="Marletaz F."/>
            <person name="Cho S.J."/>
            <person name="Edsinger-Gonzales E."/>
            <person name="Havlak P."/>
            <person name="Hellsten U."/>
            <person name="Kuo D.H."/>
            <person name="Larsson T."/>
            <person name="Lv J."/>
            <person name="Arendt D."/>
            <person name="Savage R."/>
            <person name="Osoegawa K."/>
            <person name="de Jong P."/>
            <person name="Grimwood J."/>
            <person name="Chapman J.A."/>
            <person name="Shapiro H."/>
            <person name="Aerts A."/>
            <person name="Otillar R.P."/>
            <person name="Terry A.Y."/>
            <person name="Boore J.L."/>
            <person name="Grigoriev I.V."/>
            <person name="Lindberg D.R."/>
            <person name="Seaver E.C."/>
            <person name="Weisblat D.A."/>
            <person name="Putnam N.H."/>
            <person name="Rokhsar D.S."/>
        </authorList>
    </citation>
    <scope>NUCLEOTIDE SEQUENCE</scope>
    <source>
        <strain evidence="3 5">I ESC-2004</strain>
    </source>
</reference>
<evidence type="ECO:0000313" key="3">
    <source>
        <dbReference type="EMBL" id="ELU12123.1"/>
    </source>
</evidence>
<keyword evidence="5" id="KW-1185">Reference proteome</keyword>
<dbReference type="Proteomes" id="UP000014760">
    <property type="component" value="Unassembled WGS sequence"/>
</dbReference>
<keyword evidence="1" id="KW-0732">Signal</keyword>
<dbReference type="InterPro" id="IPR003609">
    <property type="entry name" value="Pan_app"/>
</dbReference>
<reference evidence="5" key="1">
    <citation type="submission" date="2012-12" db="EMBL/GenBank/DDBJ databases">
        <authorList>
            <person name="Hellsten U."/>
            <person name="Grimwood J."/>
            <person name="Chapman J.A."/>
            <person name="Shapiro H."/>
            <person name="Aerts A."/>
            <person name="Otillar R.P."/>
            <person name="Terry A.Y."/>
            <person name="Boore J.L."/>
            <person name="Simakov O."/>
            <person name="Marletaz F."/>
            <person name="Cho S.-J."/>
            <person name="Edsinger-Gonzales E."/>
            <person name="Havlak P."/>
            <person name="Kuo D.-H."/>
            <person name="Larsson T."/>
            <person name="Lv J."/>
            <person name="Arendt D."/>
            <person name="Savage R."/>
            <person name="Osoegawa K."/>
            <person name="de Jong P."/>
            <person name="Lindberg D.R."/>
            <person name="Seaver E.C."/>
            <person name="Weisblat D.A."/>
            <person name="Putnam N.H."/>
            <person name="Grigoriev I.V."/>
            <person name="Rokhsar D.S."/>
        </authorList>
    </citation>
    <scope>NUCLEOTIDE SEQUENCE</scope>
    <source>
        <strain evidence="5">I ESC-2004</strain>
    </source>
</reference>
<reference evidence="4" key="3">
    <citation type="submission" date="2015-06" db="UniProtKB">
        <authorList>
            <consortium name="EnsemblMetazoa"/>
        </authorList>
    </citation>
    <scope>IDENTIFICATION</scope>
</reference>
<dbReference type="EnsemblMetazoa" id="CapteT202225">
    <property type="protein sequence ID" value="CapteP202225"/>
    <property type="gene ID" value="CapteG202225"/>
</dbReference>
<name>R7UZW7_CAPTE</name>
<evidence type="ECO:0000313" key="5">
    <source>
        <dbReference type="Proteomes" id="UP000014760"/>
    </source>
</evidence>
<dbReference type="EMBL" id="KB296162">
    <property type="protein sequence ID" value="ELU12123.1"/>
    <property type="molecule type" value="Genomic_DNA"/>
</dbReference>
<organism evidence="3">
    <name type="scientific">Capitella teleta</name>
    <name type="common">Polychaete worm</name>
    <dbReference type="NCBI Taxonomy" id="283909"/>
    <lineage>
        <taxon>Eukaryota</taxon>
        <taxon>Metazoa</taxon>
        <taxon>Spiralia</taxon>
        <taxon>Lophotrochozoa</taxon>
        <taxon>Annelida</taxon>
        <taxon>Polychaeta</taxon>
        <taxon>Sedentaria</taxon>
        <taxon>Scolecida</taxon>
        <taxon>Capitellidae</taxon>
        <taxon>Capitella</taxon>
    </lineage>
</organism>
<evidence type="ECO:0000259" key="2">
    <source>
        <dbReference type="PROSITE" id="PS50948"/>
    </source>
</evidence>
<sequence>MASWNEQLLLLLLLSNHLCGSIGQSLTAGRFKVTDRKFFSLTRPPSQKLRSQFECTAVCERDAKCLSVLVMTQSDGVQCRKLTYFVPEEILSNHVTGAYISKNGLPVCHEWLEVAKHWLVGLTSEVLHNQTIATCKASCAAKDSCKSLEYNIPGKFCNLNTAAYPKSQLTYDVKYNYYECL</sequence>
<proteinExistence type="predicted"/>
<dbReference type="HOGENOM" id="CLU_1490382_0_0_1"/>
<feature type="chain" id="PRO_5008788551" description="Apple domain-containing protein" evidence="1">
    <location>
        <begin position="24"/>
        <end position="181"/>
    </location>
</feature>
<gene>
    <name evidence="3" type="ORF">CAPTEDRAFT_202225</name>
</gene>
<dbReference type="AlphaFoldDB" id="R7UZW7"/>
<dbReference type="Gene3D" id="3.50.4.10">
    <property type="entry name" value="Hepatocyte Growth Factor"/>
    <property type="match status" value="1"/>
</dbReference>